<name>A0A916NYB5_9POXV</name>
<evidence type="ECO:0000313" key="1">
    <source>
        <dbReference type="EMBL" id="CCU56214.1"/>
    </source>
</evidence>
<dbReference type="GeneID" id="15613638"/>
<protein>
    <submittedName>
        <fullName evidence="1">Uncharacterized protein</fullName>
    </submittedName>
</protein>
<dbReference type="EMBL" id="HF679134">
    <property type="protein sequence ID" value="CCU56214.1"/>
    <property type="molecule type" value="Genomic_DNA"/>
</dbReference>
<organism evidence="1 2">
    <name type="scientific">Mythimna separata entomopoxvirus 'L'</name>
    <dbReference type="NCBI Taxonomy" id="1293572"/>
    <lineage>
        <taxon>Viruses</taxon>
        <taxon>Varidnaviria</taxon>
        <taxon>Bamfordvirae</taxon>
        <taxon>Nucleocytoviricota</taxon>
        <taxon>Pokkesviricetes</taxon>
        <taxon>Chitovirales</taxon>
        <taxon>Poxviridae</taxon>
        <taxon>Entomopoxvirinae</taxon>
        <taxon>Betaentomopoxvirus</taxon>
        <taxon>Betaentomopoxvirus mseparata</taxon>
        <taxon>Mythimna separata entomopoxvirus</taxon>
    </lineage>
</organism>
<dbReference type="KEGG" id="vg:15613638"/>
<keyword evidence="2" id="KW-1185">Reference proteome</keyword>
<accession>A0A916NYB5</accession>
<dbReference type="Proteomes" id="UP000792671">
    <property type="component" value="Genome"/>
</dbReference>
<gene>
    <name evidence="1" type="ORF">MYSEV_016</name>
</gene>
<reference evidence="1 2" key="1">
    <citation type="journal article" date="2013" name="J. Virol.">
        <title>New Insights into the Evolution of Entomopoxvirinae from the Complete Genome Sequences of Four Entomopoxviruses Infecting Adoxophyes honmai, Choristoneura biennis, Choristoneura rosaceana, and Mythimna separata.</title>
        <authorList>
            <person name="Theze J."/>
            <person name="Takatsuka J."/>
            <person name="Li Z."/>
            <person name="Gallais J."/>
            <person name="Doucet D."/>
            <person name="Arif B."/>
            <person name="Nakai M."/>
            <person name="Herniou E.A."/>
        </authorList>
    </citation>
    <scope>NUCLEOTIDE SEQUENCE [LARGE SCALE GENOMIC DNA]</scope>
</reference>
<sequence length="69" mass="8504">MNIKSNSKLSTMYNLLDILLYIFRKYENNIETEYVKNIILDLKYMYMSSDDYDKNRIIGYIKDEIYLWL</sequence>
<evidence type="ECO:0000313" key="2">
    <source>
        <dbReference type="Proteomes" id="UP000792671"/>
    </source>
</evidence>
<dbReference type="RefSeq" id="YP_008003533.1">
    <property type="nucleotide sequence ID" value="NC_021246.1"/>
</dbReference>
<proteinExistence type="predicted"/>